<evidence type="ECO:0000256" key="6">
    <source>
        <dbReference type="ARBA" id="ARBA00022989"/>
    </source>
</evidence>
<comment type="subcellular location">
    <subcellularLocation>
        <location evidence="1">Membrane</location>
        <topology evidence="1">Single-pass type I membrane protein</topology>
    </subcellularLocation>
</comment>
<protein>
    <recommendedName>
        <fullName evidence="11">Leucine-rich repeat-containing N-terminal plant-type domain-containing protein</fullName>
    </recommendedName>
</protein>
<keyword evidence="5" id="KW-0677">Repeat</keyword>
<dbReference type="PANTHER" id="PTHR48063">
    <property type="entry name" value="LRR RECEPTOR-LIKE KINASE"/>
    <property type="match status" value="1"/>
</dbReference>
<evidence type="ECO:0000256" key="5">
    <source>
        <dbReference type="ARBA" id="ARBA00022737"/>
    </source>
</evidence>
<dbReference type="Proteomes" id="UP000288805">
    <property type="component" value="Unassembled WGS sequence"/>
</dbReference>
<evidence type="ECO:0000313" key="12">
    <source>
        <dbReference type="EMBL" id="RVW68228.1"/>
    </source>
</evidence>
<keyword evidence="9" id="KW-0325">Glycoprotein</keyword>
<dbReference type="SUPFAM" id="SSF52058">
    <property type="entry name" value="L domain-like"/>
    <property type="match status" value="1"/>
</dbReference>
<keyword evidence="4 10" id="KW-0732">Signal</keyword>
<keyword evidence="6" id="KW-1133">Transmembrane helix</keyword>
<keyword evidence="8" id="KW-0675">Receptor</keyword>
<dbReference type="Pfam" id="PF00560">
    <property type="entry name" value="LRR_1"/>
    <property type="match status" value="1"/>
</dbReference>
<keyword evidence="2" id="KW-0433">Leucine-rich repeat</keyword>
<dbReference type="EMBL" id="QGNW01000543">
    <property type="protein sequence ID" value="RVW68228.1"/>
    <property type="molecule type" value="Genomic_DNA"/>
</dbReference>
<evidence type="ECO:0000256" key="8">
    <source>
        <dbReference type="ARBA" id="ARBA00023170"/>
    </source>
</evidence>
<evidence type="ECO:0000256" key="7">
    <source>
        <dbReference type="ARBA" id="ARBA00023136"/>
    </source>
</evidence>
<evidence type="ECO:0000256" key="10">
    <source>
        <dbReference type="SAM" id="SignalP"/>
    </source>
</evidence>
<dbReference type="GO" id="GO:0016020">
    <property type="term" value="C:membrane"/>
    <property type="evidence" value="ECO:0007669"/>
    <property type="project" value="UniProtKB-SubCell"/>
</dbReference>
<feature type="domain" description="Leucine-rich repeat-containing N-terminal plant-type" evidence="11">
    <location>
        <begin position="34"/>
        <end position="70"/>
    </location>
</feature>
<evidence type="ECO:0000313" key="13">
    <source>
        <dbReference type="Proteomes" id="UP000288805"/>
    </source>
</evidence>
<sequence>MRSAVVILLWFLFQGNTEVSFCAGNPSRVICRGREKRALLSFRSHVDDPSNRLSSWTGEECCVWDRVGCDNITGHVVKLNLRFCWSIPTQLGNLSNLQHLDIKGNSLNVEDLEWVGNLTSLQVLDISGVNIRKAANWLEVMNKLPSLSLLHLSGCGLDTIAPLPAC</sequence>
<evidence type="ECO:0000259" key="11">
    <source>
        <dbReference type="Pfam" id="PF08263"/>
    </source>
</evidence>
<proteinExistence type="predicted"/>
<gene>
    <name evidence="12" type="ORF">CK203_064512</name>
</gene>
<dbReference type="Gene3D" id="3.80.10.10">
    <property type="entry name" value="Ribonuclease Inhibitor"/>
    <property type="match status" value="1"/>
</dbReference>
<dbReference type="InterPro" id="IPR032675">
    <property type="entry name" value="LRR_dom_sf"/>
</dbReference>
<evidence type="ECO:0000256" key="1">
    <source>
        <dbReference type="ARBA" id="ARBA00004479"/>
    </source>
</evidence>
<dbReference type="InterPro" id="IPR001611">
    <property type="entry name" value="Leu-rich_rpt"/>
</dbReference>
<keyword evidence="7" id="KW-0472">Membrane</keyword>
<name>A0A438G7T6_VITVI</name>
<comment type="caution">
    <text evidence="12">The sequence shown here is derived from an EMBL/GenBank/DDBJ whole genome shotgun (WGS) entry which is preliminary data.</text>
</comment>
<evidence type="ECO:0000256" key="3">
    <source>
        <dbReference type="ARBA" id="ARBA00022692"/>
    </source>
</evidence>
<dbReference type="PANTHER" id="PTHR48063:SF98">
    <property type="entry name" value="LRR RECEPTOR-LIKE SERINE_THREONINE-PROTEIN KINASE FLS2"/>
    <property type="match status" value="1"/>
</dbReference>
<dbReference type="InterPro" id="IPR046956">
    <property type="entry name" value="RLP23-like"/>
</dbReference>
<keyword evidence="3" id="KW-0812">Transmembrane</keyword>
<dbReference type="InterPro" id="IPR013210">
    <property type="entry name" value="LRR_N_plant-typ"/>
</dbReference>
<organism evidence="12 13">
    <name type="scientific">Vitis vinifera</name>
    <name type="common">Grape</name>
    <dbReference type="NCBI Taxonomy" id="29760"/>
    <lineage>
        <taxon>Eukaryota</taxon>
        <taxon>Viridiplantae</taxon>
        <taxon>Streptophyta</taxon>
        <taxon>Embryophyta</taxon>
        <taxon>Tracheophyta</taxon>
        <taxon>Spermatophyta</taxon>
        <taxon>Magnoliopsida</taxon>
        <taxon>eudicotyledons</taxon>
        <taxon>Gunneridae</taxon>
        <taxon>Pentapetalae</taxon>
        <taxon>rosids</taxon>
        <taxon>Vitales</taxon>
        <taxon>Vitaceae</taxon>
        <taxon>Viteae</taxon>
        <taxon>Vitis</taxon>
    </lineage>
</organism>
<reference evidence="12 13" key="1">
    <citation type="journal article" date="2018" name="PLoS Genet.">
        <title>Population sequencing reveals clonal diversity and ancestral inbreeding in the grapevine cultivar Chardonnay.</title>
        <authorList>
            <person name="Roach M.J."/>
            <person name="Johnson D.L."/>
            <person name="Bohlmann J."/>
            <person name="van Vuuren H.J."/>
            <person name="Jones S.J."/>
            <person name="Pretorius I.S."/>
            <person name="Schmidt S.A."/>
            <person name="Borneman A.R."/>
        </authorList>
    </citation>
    <scope>NUCLEOTIDE SEQUENCE [LARGE SCALE GENOMIC DNA]</scope>
    <source>
        <strain evidence="13">cv. Chardonnay</strain>
        <tissue evidence="12">Leaf</tissue>
    </source>
</reference>
<evidence type="ECO:0000256" key="4">
    <source>
        <dbReference type="ARBA" id="ARBA00022729"/>
    </source>
</evidence>
<feature type="signal peptide" evidence="10">
    <location>
        <begin position="1"/>
        <end position="17"/>
    </location>
</feature>
<dbReference type="AlphaFoldDB" id="A0A438G7T6"/>
<evidence type="ECO:0000256" key="2">
    <source>
        <dbReference type="ARBA" id="ARBA00022614"/>
    </source>
</evidence>
<evidence type="ECO:0000256" key="9">
    <source>
        <dbReference type="ARBA" id="ARBA00023180"/>
    </source>
</evidence>
<dbReference type="Pfam" id="PF08263">
    <property type="entry name" value="LRRNT_2"/>
    <property type="match status" value="1"/>
</dbReference>
<accession>A0A438G7T6</accession>
<feature type="chain" id="PRO_5019581325" description="Leucine-rich repeat-containing N-terminal plant-type domain-containing protein" evidence="10">
    <location>
        <begin position="18"/>
        <end position="166"/>
    </location>
</feature>